<organism evidence="1 2">
    <name type="scientific">Trifolium medium</name>
    <dbReference type="NCBI Taxonomy" id="97028"/>
    <lineage>
        <taxon>Eukaryota</taxon>
        <taxon>Viridiplantae</taxon>
        <taxon>Streptophyta</taxon>
        <taxon>Embryophyta</taxon>
        <taxon>Tracheophyta</taxon>
        <taxon>Spermatophyta</taxon>
        <taxon>Magnoliopsida</taxon>
        <taxon>eudicotyledons</taxon>
        <taxon>Gunneridae</taxon>
        <taxon>Pentapetalae</taxon>
        <taxon>rosids</taxon>
        <taxon>fabids</taxon>
        <taxon>Fabales</taxon>
        <taxon>Fabaceae</taxon>
        <taxon>Papilionoideae</taxon>
        <taxon>50 kb inversion clade</taxon>
        <taxon>NPAAA clade</taxon>
        <taxon>Hologalegina</taxon>
        <taxon>IRL clade</taxon>
        <taxon>Trifolieae</taxon>
        <taxon>Trifolium</taxon>
    </lineage>
</organism>
<sequence length="78" mass="8812">MLEIGRNIPTRFERLAATFESDEMARVIFCESSGSEHSPESLTSDLVKSFMEKSSVRAVLGEEDAAVLHDKENCNFEW</sequence>
<protein>
    <submittedName>
        <fullName evidence="1">DUF506 family protein</fullName>
    </submittedName>
</protein>
<dbReference type="EMBL" id="LXQA010184110">
    <property type="protein sequence ID" value="MCI31029.1"/>
    <property type="molecule type" value="Genomic_DNA"/>
</dbReference>
<keyword evidence="2" id="KW-1185">Reference proteome</keyword>
<dbReference type="Proteomes" id="UP000265520">
    <property type="component" value="Unassembled WGS sequence"/>
</dbReference>
<feature type="non-terminal residue" evidence="1">
    <location>
        <position position="78"/>
    </location>
</feature>
<dbReference type="AlphaFoldDB" id="A0A392R468"/>
<comment type="caution">
    <text evidence="1">The sequence shown here is derived from an EMBL/GenBank/DDBJ whole genome shotgun (WGS) entry which is preliminary data.</text>
</comment>
<evidence type="ECO:0000313" key="2">
    <source>
        <dbReference type="Proteomes" id="UP000265520"/>
    </source>
</evidence>
<name>A0A392R468_9FABA</name>
<accession>A0A392R468</accession>
<evidence type="ECO:0000313" key="1">
    <source>
        <dbReference type="EMBL" id="MCI31029.1"/>
    </source>
</evidence>
<reference evidence="1 2" key="1">
    <citation type="journal article" date="2018" name="Front. Plant Sci.">
        <title>Red Clover (Trifolium pratense) and Zigzag Clover (T. medium) - A Picture of Genomic Similarities and Differences.</title>
        <authorList>
            <person name="Dluhosova J."/>
            <person name="Istvanek J."/>
            <person name="Nedelnik J."/>
            <person name="Repkova J."/>
        </authorList>
    </citation>
    <scope>NUCLEOTIDE SEQUENCE [LARGE SCALE GENOMIC DNA]</scope>
    <source>
        <strain evidence="2">cv. 10/8</strain>
        <tissue evidence="1">Leaf</tissue>
    </source>
</reference>
<proteinExistence type="predicted"/>